<protein>
    <submittedName>
        <fullName evidence="3">SLATT domain-containing protein</fullName>
    </submittedName>
</protein>
<proteinExistence type="predicted"/>
<evidence type="ECO:0000313" key="4">
    <source>
        <dbReference type="EMBL" id="SMR99198.1"/>
    </source>
</evidence>
<feature type="domain" description="SMODS and SLOG-associating 2TM effector" evidence="2">
    <location>
        <begin position="3"/>
        <end position="179"/>
    </location>
</feature>
<dbReference type="Pfam" id="PF18160">
    <property type="entry name" value="SLATT_5"/>
    <property type="match status" value="1"/>
</dbReference>
<feature type="transmembrane region" description="Helical" evidence="1">
    <location>
        <begin position="53"/>
        <end position="75"/>
    </location>
</feature>
<feature type="transmembrane region" description="Helical" evidence="1">
    <location>
        <begin position="154"/>
        <end position="181"/>
    </location>
</feature>
<evidence type="ECO:0000313" key="5">
    <source>
        <dbReference type="Proteomes" id="UP000196125"/>
    </source>
</evidence>
<dbReference type="Proteomes" id="UP000196125">
    <property type="component" value="Unassembled WGS sequence"/>
</dbReference>
<evidence type="ECO:0000259" key="2">
    <source>
        <dbReference type="Pfam" id="PF18160"/>
    </source>
</evidence>
<evidence type="ECO:0000256" key="1">
    <source>
        <dbReference type="SAM" id="Phobius"/>
    </source>
</evidence>
<name>A0A1Y6INI6_9VIBR</name>
<evidence type="ECO:0000313" key="3">
    <source>
        <dbReference type="EMBL" id="MDW6004005.1"/>
    </source>
</evidence>
<dbReference type="RefSeq" id="WP_087479248.1">
    <property type="nucleotide sequence ID" value="NZ_AP024883.1"/>
</dbReference>
<feature type="transmembrane region" description="Helical" evidence="1">
    <location>
        <begin position="30"/>
        <end position="47"/>
    </location>
</feature>
<keyword evidence="1" id="KW-1133">Transmembrane helix</keyword>
<evidence type="ECO:0000313" key="6">
    <source>
        <dbReference type="Proteomes" id="UP001283366"/>
    </source>
</evidence>
<accession>A0A1Y6INI6</accession>
<dbReference type="InterPro" id="IPR041115">
    <property type="entry name" value="SLATT_5"/>
</dbReference>
<keyword evidence="6" id="KW-1185">Reference proteome</keyword>
<dbReference type="EMBL" id="FXXI01000001">
    <property type="protein sequence ID" value="SMR99198.1"/>
    <property type="molecule type" value="Genomic_DNA"/>
</dbReference>
<sequence>MNKDSIWWTRKSWINAEARLLSFESWSKKFLFWYSLCSVFFSILLLGKEQPEVISKVFVCFSVFSFCSSLFVSLGRFTERANRFKKGYIQLHTLYNKVGNNSYLSDEESDKYRTILESCENHTSLDFMNAKVDAYIHTKDKDSLTIKATSIEIVLYYILKIIKIFISILLICAPLIIYYHLTIQIGAF</sequence>
<reference evidence="4 5" key="1">
    <citation type="submission" date="2017-05" db="EMBL/GenBank/DDBJ databases">
        <authorList>
            <person name="Song R."/>
            <person name="Chenine A.L."/>
            <person name="Ruprecht R.M."/>
        </authorList>
    </citation>
    <scope>NUCLEOTIDE SEQUENCE [LARGE SCALE GENOMIC DNA]</scope>
    <source>
        <strain evidence="4 5">CECT 7927</strain>
    </source>
</reference>
<gene>
    <name evidence="3" type="ORF">SBX37_14190</name>
    <name evidence="4" type="ORF">VIM7927_00421</name>
</gene>
<dbReference type="Proteomes" id="UP001283366">
    <property type="component" value="Unassembled WGS sequence"/>
</dbReference>
<organism evidence="4 5">
    <name type="scientific">Vibrio mangrovi</name>
    <dbReference type="NCBI Taxonomy" id="474394"/>
    <lineage>
        <taxon>Bacteria</taxon>
        <taxon>Pseudomonadati</taxon>
        <taxon>Pseudomonadota</taxon>
        <taxon>Gammaproteobacteria</taxon>
        <taxon>Vibrionales</taxon>
        <taxon>Vibrionaceae</taxon>
        <taxon>Vibrio</taxon>
    </lineage>
</organism>
<dbReference type="NCBIfam" id="NF033631">
    <property type="entry name" value="SLATT_5"/>
    <property type="match status" value="1"/>
</dbReference>
<dbReference type="AlphaFoldDB" id="A0A1Y6INI6"/>
<reference evidence="3 6" key="2">
    <citation type="submission" date="2023-11" db="EMBL/GenBank/DDBJ databases">
        <title>Plant-associative lifestyle of Vibrio porteresiae and its evolutionary dynamics.</title>
        <authorList>
            <person name="Rameshkumar N."/>
            <person name="Kirti K."/>
        </authorList>
    </citation>
    <scope>NUCLEOTIDE SEQUENCE [LARGE SCALE GENOMIC DNA]</scope>
    <source>
        <strain evidence="3 6">MSSRF38</strain>
    </source>
</reference>
<keyword evidence="1" id="KW-0812">Transmembrane</keyword>
<dbReference type="OrthoDB" id="5917681at2"/>
<keyword evidence="1" id="KW-0472">Membrane</keyword>
<dbReference type="EMBL" id="JAWRCO010000001">
    <property type="protein sequence ID" value="MDW6004005.1"/>
    <property type="molecule type" value="Genomic_DNA"/>
</dbReference>